<evidence type="ECO:0000313" key="11">
    <source>
        <dbReference type="EMBL" id="CTQ64104.1"/>
    </source>
</evidence>
<protein>
    <recommendedName>
        <fullName evidence="4 9">Protein-L-isoaspartate O-methyltransferase</fullName>
        <ecNumber evidence="3 9">2.1.1.77</ecNumber>
    </recommendedName>
</protein>
<dbReference type="OrthoDB" id="9810066at2"/>
<dbReference type="Proteomes" id="UP000053235">
    <property type="component" value="Unassembled WGS sequence"/>
</dbReference>
<dbReference type="CDD" id="cd02440">
    <property type="entry name" value="AdoMet_MTases"/>
    <property type="match status" value="1"/>
</dbReference>
<accession>A0A0M6ZRG5</accession>
<dbReference type="Pfam" id="PF01135">
    <property type="entry name" value="PCMT"/>
    <property type="match status" value="1"/>
</dbReference>
<dbReference type="SUPFAM" id="SSF53335">
    <property type="entry name" value="S-adenosyl-L-methionine-dependent methyltransferases"/>
    <property type="match status" value="1"/>
</dbReference>
<dbReference type="GO" id="GO:0004719">
    <property type="term" value="F:protein-L-isoaspartate (D-aspartate) O-methyltransferase activity"/>
    <property type="evidence" value="ECO:0007669"/>
    <property type="project" value="UniProtKB-UniRule"/>
</dbReference>
<evidence type="ECO:0000256" key="4">
    <source>
        <dbReference type="ARBA" id="ARBA00013346"/>
    </source>
</evidence>
<keyword evidence="6 11" id="KW-0489">Methyltransferase</keyword>
<keyword evidence="5" id="KW-0963">Cytoplasm</keyword>
<dbReference type="InterPro" id="IPR000682">
    <property type="entry name" value="PCMT"/>
</dbReference>
<dbReference type="GO" id="GO:0005737">
    <property type="term" value="C:cytoplasm"/>
    <property type="evidence" value="ECO:0007669"/>
    <property type="project" value="UniProtKB-SubCell"/>
</dbReference>
<comment type="similarity">
    <text evidence="2">Belongs to the methyltransferase superfamily. L-isoaspartyl/D-aspartyl protein methyltransferase family.</text>
</comment>
<evidence type="ECO:0000256" key="10">
    <source>
        <dbReference type="SAM" id="Coils"/>
    </source>
</evidence>
<dbReference type="InterPro" id="IPR029063">
    <property type="entry name" value="SAM-dependent_MTases_sf"/>
</dbReference>
<keyword evidence="8" id="KW-0949">S-adenosyl-L-methionine</keyword>
<evidence type="ECO:0000313" key="12">
    <source>
        <dbReference type="Proteomes" id="UP000053235"/>
    </source>
</evidence>
<proteinExistence type="inferred from homology"/>
<dbReference type="GO" id="GO:0030091">
    <property type="term" value="P:protein repair"/>
    <property type="evidence" value="ECO:0007669"/>
    <property type="project" value="UniProtKB-UniRule"/>
</dbReference>
<gene>
    <name evidence="11" type="primary">pcm_2</name>
    <name evidence="11" type="ORF">LAX5112_00179</name>
</gene>
<evidence type="ECO:0000256" key="3">
    <source>
        <dbReference type="ARBA" id="ARBA00011890"/>
    </source>
</evidence>
<dbReference type="NCBIfam" id="NF001453">
    <property type="entry name" value="PRK00312.1"/>
    <property type="match status" value="1"/>
</dbReference>
<evidence type="ECO:0000256" key="9">
    <source>
        <dbReference type="NCBIfam" id="TIGR00080"/>
    </source>
</evidence>
<reference evidence="12" key="1">
    <citation type="submission" date="2015-07" db="EMBL/GenBank/DDBJ databases">
        <authorList>
            <person name="Rodrigo-Torres Lidia"/>
            <person name="Arahal R.David."/>
        </authorList>
    </citation>
    <scope>NUCLEOTIDE SEQUENCE [LARGE SCALE GENOMIC DNA]</scope>
    <source>
        <strain evidence="12">CECT 5112</strain>
    </source>
</reference>
<keyword evidence="7 11" id="KW-0808">Transferase</keyword>
<dbReference type="GO" id="GO:0032259">
    <property type="term" value="P:methylation"/>
    <property type="evidence" value="ECO:0007669"/>
    <property type="project" value="UniProtKB-KW"/>
</dbReference>
<organism evidence="11 12">
    <name type="scientific">Roseibium alexandrii</name>
    <dbReference type="NCBI Taxonomy" id="388408"/>
    <lineage>
        <taxon>Bacteria</taxon>
        <taxon>Pseudomonadati</taxon>
        <taxon>Pseudomonadota</taxon>
        <taxon>Alphaproteobacteria</taxon>
        <taxon>Hyphomicrobiales</taxon>
        <taxon>Stappiaceae</taxon>
        <taxon>Roseibium</taxon>
    </lineage>
</organism>
<evidence type="ECO:0000256" key="7">
    <source>
        <dbReference type="ARBA" id="ARBA00022679"/>
    </source>
</evidence>
<dbReference type="STRING" id="388408.LAX5112_00179"/>
<evidence type="ECO:0000256" key="1">
    <source>
        <dbReference type="ARBA" id="ARBA00004496"/>
    </source>
</evidence>
<dbReference type="AlphaFoldDB" id="A0A0M6ZRG5"/>
<sequence>MAAFVPGDDDRATQSNLPDEAEVRAALVLGLRQRGIASVNILSAIERLPRRLFLAARYHNLAYEDTALPMECGQTMTAPGEVAFALQLLDLQPDQTVLEVGTGSGYQTAILSQLVRHVYSLDRYQTLLKLADQRLAALKQTNVALEHRDGLSGLEKKAPFDRIVLNGAVSEIPDTLIAQLRPDGILIAPLGPPGNAQSLVRITNAESIGASKTVAEVRRVSLMPGVAQHL</sequence>
<evidence type="ECO:0000256" key="2">
    <source>
        <dbReference type="ARBA" id="ARBA00005369"/>
    </source>
</evidence>
<keyword evidence="10" id="KW-0175">Coiled coil</keyword>
<dbReference type="NCBIfam" id="TIGR00080">
    <property type="entry name" value="pimt"/>
    <property type="match status" value="1"/>
</dbReference>
<dbReference type="EC" id="2.1.1.77" evidence="3 9"/>
<dbReference type="EMBL" id="CXWD01000001">
    <property type="protein sequence ID" value="CTQ64104.1"/>
    <property type="molecule type" value="Genomic_DNA"/>
</dbReference>
<dbReference type="PANTHER" id="PTHR11579">
    <property type="entry name" value="PROTEIN-L-ISOASPARTATE O-METHYLTRANSFERASE"/>
    <property type="match status" value="1"/>
</dbReference>
<evidence type="ECO:0000256" key="6">
    <source>
        <dbReference type="ARBA" id="ARBA00022603"/>
    </source>
</evidence>
<feature type="coiled-coil region" evidence="10">
    <location>
        <begin position="121"/>
        <end position="148"/>
    </location>
</feature>
<dbReference type="Gene3D" id="3.40.50.150">
    <property type="entry name" value="Vaccinia Virus protein VP39"/>
    <property type="match status" value="1"/>
</dbReference>
<name>A0A0M6ZRG5_9HYPH</name>
<dbReference type="RefSeq" id="WP_055670189.1">
    <property type="nucleotide sequence ID" value="NZ_CXWD01000001.1"/>
</dbReference>
<evidence type="ECO:0000256" key="5">
    <source>
        <dbReference type="ARBA" id="ARBA00022490"/>
    </source>
</evidence>
<dbReference type="PANTHER" id="PTHR11579:SF0">
    <property type="entry name" value="PROTEIN-L-ISOASPARTATE(D-ASPARTATE) O-METHYLTRANSFERASE"/>
    <property type="match status" value="1"/>
</dbReference>
<keyword evidence="12" id="KW-1185">Reference proteome</keyword>
<comment type="subcellular location">
    <subcellularLocation>
        <location evidence="1">Cytoplasm</location>
    </subcellularLocation>
</comment>
<evidence type="ECO:0000256" key="8">
    <source>
        <dbReference type="ARBA" id="ARBA00022691"/>
    </source>
</evidence>